<dbReference type="PROSITE" id="PS51318">
    <property type="entry name" value="TAT"/>
    <property type="match status" value="1"/>
</dbReference>
<sequence>MGNMETERRGFSRRDFLKTSGAVAAGLVAVMAAGGSPIANGRAYAMNLLQGASDLDILNFALTLEHLEATFYKWVVSGKYARLSGDSLVVATAVRDHEIAHVDFLTKAIKAAGGKPVGPLSNYKFEAVGDTSSAAGILKIAETLEGVGVGAYTGAAHLIKNADYLFAAAQIEQVEARHHGAFRWFNDTNPAGGYQDFLGPSYDVPTVKKQIAPIIS</sequence>
<name>D1CIN3_THET1</name>
<dbReference type="AlphaFoldDB" id="D1CIN3"/>
<dbReference type="InterPro" id="IPR009078">
    <property type="entry name" value="Ferritin-like_SF"/>
</dbReference>
<evidence type="ECO:0000313" key="1">
    <source>
        <dbReference type="EMBL" id="ACZ43604.1"/>
    </source>
</evidence>
<gene>
    <name evidence="1" type="ordered locus">Tter_2716</name>
</gene>
<dbReference type="Gene3D" id="1.20.1260.10">
    <property type="match status" value="1"/>
</dbReference>
<organism evidence="1 2">
    <name type="scientific">Thermobaculum terrenum (strain ATCC BAA-798 / CCMEE 7001 / YNP1)</name>
    <dbReference type="NCBI Taxonomy" id="525904"/>
    <lineage>
        <taxon>Bacteria</taxon>
        <taxon>Bacillati</taxon>
        <taxon>Chloroflexota</taxon>
        <taxon>Chloroflexia</taxon>
        <taxon>Candidatus Thermobaculales</taxon>
        <taxon>Candidatus Thermobaculaceae</taxon>
        <taxon>Thermobaculum</taxon>
    </lineage>
</organism>
<dbReference type="NCBIfam" id="TIGR01409">
    <property type="entry name" value="TAT_signal_seq"/>
    <property type="match status" value="1"/>
</dbReference>
<reference evidence="2" key="1">
    <citation type="journal article" date="2010" name="Stand. Genomic Sci.">
        <title>Complete genome sequence of 'Thermobaculum terrenum' type strain (YNP1).</title>
        <authorList>
            <person name="Kiss H."/>
            <person name="Cleland D."/>
            <person name="Lapidus A."/>
            <person name="Lucas S."/>
            <person name="Glavina Del Rio T."/>
            <person name="Nolan M."/>
            <person name="Tice H."/>
            <person name="Han C."/>
            <person name="Goodwin L."/>
            <person name="Pitluck S."/>
            <person name="Liolios K."/>
            <person name="Ivanova N."/>
            <person name="Mavromatis K."/>
            <person name="Ovchinnikova G."/>
            <person name="Pati A."/>
            <person name="Chen A."/>
            <person name="Palaniappan K."/>
            <person name="Land M."/>
            <person name="Hauser L."/>
            <person name="Chang Y."/>
            <person name="Jeffries C."/>
            <person name="Lu M."/>
            <person name="Brettin T."/>
            <person name="Detter J."/>
            <person name="Goker M."/>
            <person name="Tindall B."/>
            <person name="Beck B."/>
            <person name="McDermott T."/>
            <person name="Woyke T."/>
            <person name="Bristow J."/>
            <person name="Eisen J."/>
            <person name="Markowitz V."/>
            <person name="Hugenholtz P."/>
            <person name="Kyrpides N."/>
            <person name="Klenk H."/>
            <person name="Cheng J."/>
        </authorList>
    </citation>
    <scope>NUCLEOTIDE SEQUENCE [LARGE SCALE GENOMIC DNA]</scope>
    <source>
        <strain evidence="2">ATCC BAA-798 / YNP1</strain>
    </source>
</reference>
<dbReference type="eggNOG" id="COG1633">
    <property type="taxonomic scope" value="Bacteria"/>
</dbReference>
<keyword evidence="2" id="KW-1185">Reference proteome</keyword>
<dbReference type="InterPro" id="IPR019546">
    <property type="entry name" value="TAT_signal_bac_arc"/>
</dbReference>
<protein>
    <recommendedName>
        <fullName evidence="3">Twin-arginine translocation pathway signal</fullName>
    </recommendedName>
</protein>
<proteinExistence type="predicted"/>
<dbReference type="InterPro" id="IPR006311">
    <property type="entry name" value="TAT_signal"/>
</dbReference>
<accession>D1CIN3</accession>
<dbReference type="Pfam" id="PF10518">
    <property type="entry name" value="TAT_signal"/>
    <property type="match status" value="1"/>
</dbReference>
<dbReference type="CDD" id="cd00657">
    <property type="entry name" value="Ferritin_like"/>
    <property type="match status" value="1"/>
</dbReference>
<dbReference type="STRING" id="525904.Tter_2716"/>
<dbReference type="SUPFAM" id="SSF47240">
    <property type="entry name" value="Ferritin-like"/>
    <property type="match status" value="1"/>
</dbReference>
<dbReference type="HOGENOM" id="CLU_029630_4_0_0"/>
<dbReference type="InterPro" id="IPR012347">
    <property type="entry name" value="Ferritin-like"/>
</dbReference>
<dbReference type="OrthoDB" id="954262at2"/>
<evidence type="ECO:0008006" key="3">
    <source>
        <dbReference type="Google" id="ProtNLM"/>
    </source>
</evidence>
<dbReference type="Pfam" id="PF13668">
    <property type="entry name" value="Ferritin_2"/>
    <property type="match status" value="1"/>
</dbReference>
<dbReference type="Proteomes" id="UP000000323">
    <property type="component" value="Chromosome 2"/>
</dbReference>
<evidence type="ECO:0000313" key="2">
    <source>
        <dbReference type="Proteomes" id="UP000000323"/>
    </source>
</evidence>
<dbReference type="KEGG" id="ttr:Tter_2716"/>
<dbReference type="EMBL" id="CP001826">
    <property type="protein sequence ID" value="ACZ43604.1"/>
    <property type="molecule type" value="Genomic_DNA"/>
</dbReference>
<dbReference type="RefSeq" id="WP_012876635.1">
    <property type="nucleotide sequence ID" value="NC_013526.1"/>
</dbReference>